<comment type="caution">
    <text evidence="1">The sequence shown here is derived from an EMBL/GenBank/DDBJ whole genome shotgun (WGS) entry which is preliminary data.</text>
</comment>
<dbReference type="Proteomes" id="UP001352852">
    <property type="component" value="Unassembled WGS sequence"/>
</dbReference>
<evidence type="ECO:0000313" key="2">
    <source>
        <dbReference type="Proteomes" id="UP001352852"/>
    </source>
</evidence>
<dbReference type="EMBL" id="JAHUTJ010057333">
    <property type="protein sequence ID" value="MED6285881.1"/>
    <property type="molecule type" value="Genomic_DNA"/>
</dbReference>
<reference evidence="1 2" key="1">
    <citation type="submission" date="2021-06" db="EMBL/GenBank/DDBJ databases">
        <authorList>
            <person name="Palmer J.M."/>
        </authorList>
    </citation>
    <scope>NUCLEOTIDE SEQUENCE [LARGE SCALE GENOMIC DNA]</scope>
    <source>
        <strain evidence="1 2">CL_MEX2019</strain>
        <tissue evidence="1">Muscle</tissue>
    </source>
</reference>
<accession>A0ABU7EFR9</accession>
<name>A0ABU7EFR9_9TELE</name>
<evidence type="ECO:0000313" key="1">
    <source>
        <dbReference type="EMBL" id="MED6285881.1"/>
    </source>
</evidence>
<protein>
    <submittedName>
        <fullName evidence="1">Uncharacterized protein</fullName>
    </submittedName>
</protein>
<gene>
    <name evidence="1" type="ORF">CHARACLAT_033701</name>
</gene>
<proteinExistence type="predicted"/>
<sequence>MLLDHASENFLTFVAWMGLKVESLVCHSSTEDMKLVHGVLCSANSTIEKVLLQLLAQTDKFIHRGLDFMTCHIPPIPGGTM</sequence>
<organism evidence="1 2">
    <name type="scientific">Characodon lateralis</name>
    <dbReference type="NCBI Taxonomy" id="208331"/>
    <lineage>
        <taxon>Eukaryota</taxon>
        <taxon>Metazoa</taxon>
        <taxon>Chordata</taxon>
        <taxon>Craniata</taxon>
        <taxon>Vertebrata</taxon>
        <taxon>Euteleostomi</taxon>
        <taxon>Actinopterygii</taxon>
        <taxon>Neopterygii</taxon>
        <taxon>Teleostei</taxon>
        <taxon>Neoteleostei</taxon>
        <taxon>Acanthomorphata</taxon>
        <taxon>Ovalentaria</taxon>
        <taxon>Atherinomorphae</taxon>
        <taxon>Cyprinodontiformes</taxon>
        <taxon>Goodeidae</taxon>
        <taxon>Characodon</taxon>
    </lineage>
</organism>
<keyword evidence="2" id="KW-1185">Reference proteome</keyword>